<dbReference type="Proteomes" id="UP000637002">
    <property type="component" value="Unassembled WGS sequence"/>
</dbReference>
<sequence length="94" mass="10434">MTFADRLRPLMAERLGLTSERDCIAWLRRAVSWPGRAPVDARAWYRGVRPPPYADIISIADGLHVSHDWLATGRGQRAVGAARDGRKRGQASPV</sequence>
<dbReference type="EMBL" id="BMGG01000011">
    <property type="protein sequence ID" value="GGC90110.1"/>
    <property type="molecule type" value="Genomic_DNA"/>
</dbReference>
<keyword evidence="2" id="KW-1185">Reference proteome</keyword>
<organism evidence="1 2">
    <name type="scientific">Chelatococcus reniformis</name>
    <dbReference type="NCBI Taxonomy" id="1494448"/>
    <lineage>
        <taxon>Bacteria</taxon>
        <taxon>Pseudomonadati</taxon>
        <taxon>Pseudomonadota</taxon>
        <taxon>Alphaproteobacteria</taxon>
        <taxon>Hyphomicrobiales</taxon>
        <taxon>Chelatococcaceae</taxon>
        <taxon>Chelatococcus</taxon>
    </lineage>
</organism>
<evidence type="ECO:0000313" key="1">
    <source>
        <dbReference type="EMBL" id="GGC90110.1"/>
    </source>
</evidence>
<reference evidence="1" key="2">
    <citation type="submission" date="2020-09" db="EMBL/GenBank/DDBJ databases">
        <authorList>
            <person name="Sun Q."/>
            <person name="Zhou Y."/>
        </authorList>
    </citation>
    <scope>NUCLEOTIDE SEQUENCE</scope>
    <source>
        <strain evidence="1">CGMCC 1.12919</strain>
    </source>
</reference>
<protein>
    <submittedName>
        <fullName evidence="1">Uncharacterized protein</fullName>
    </submittedName>
</protein>
<dbReference type="AlphaFoldDB" id="A0A916UVL9"/>
<dbReference type="RefSeq" id="WP_188612362.1">
    <property type="nucleotide sequence ID" value="NZ_BMGG01000011.1"/>
</dbReference>
<accession>A0A916UVL9</accession>
<gene>
    <name evidence="1" type="ORF">GCM10010994_54930</name>
</gene>
<name>A0A916UVL9_9HYPH</name>
<evidence type="ECO:0000313" key="2">
    <source>
        <dbReference type="Proteomes" id="UP000637002"/>
    </source>
</evidence>
<proteinExistence type="predicted"/>
<comment type="caution">
    <text evidence="1">The sequence shown here is derived from an EMBL/GenBank/DDBJ whole genome shotgun (WGS) entry which is preliminary data.</text>
</comment>
<reference evidence="1" key="1">
    <citation type="journal article" date="2014" name="Int. J. Syst. Evol. Microbiol.">
        <title>Complete genome sequence of Corynebacterium casei LMG S-19264T (=DSM 44701T), isolated from a smear-ripened cheese.</title>
        <authorList>
            <consortium name="US DOE Joint Genome Institute (JGI-PGF)"/>
            <person name="Walter F."/>
            <person name="Albersmeier A."/>
            <person name="Kalinowski J."/>
            <person name="Ruckert C."/>
        </authorList>
    </citation>
    <scope>NUCLEOTIDE SEQUENCE</scope>
    <source>
        <strain evidence="1">CGMCC 1.12919</strain>
    </source>
</reference>